<sequence length="110" mass="12248">MATKFSQYRAVTPALVEQRAATRHRVLVTRATLTKRGNKPVEAMLHDLSAYGCRLACEAPHGEGDKVWLNLRDGAPVPASVVWNDGTHIGCRFDDPIERSLVRQLTLVIR</sequence>
<reference evidence="2 3" key="1">
    <citation type="submission" date="2020-08" db="EMBL/GenBank/DDBJ databases">
        <title>Genomic Encyclopedia of Type Strains, Phase IV (KMG-IV): sequencing the most valuable type-strain genomes for metagenomic binning, comparative biology and taxonomic classification.</title>
        <authorList>
            <person name="Goeker M."/>
        </authorList>
    </citation>
    <scope>NUCLEOTIDE SEQUENCE [LARGE SCALE GENOMIC DNA]</scope>
    <source>
        <strain evidence="2 3">DSM 101806</strain>
    </source>
</reference>
<dbReference type="Gene3D" id="2.40.10.220">
    <property type="entry name" value="predicted glycosyltransferase like domains"/>
    <property type="match status" value="1"/>
</dbReference>
<proteinExistence type="predicted"/>
<comment type="caution">
    <text evidence="2">The sequence shown here is derived from an EMBL/GenBank/DDBJ whole genome shotgun (WGS) entry which is preliminary data.</text>
</comment>
<organism evidence="2 3">
    <name type="scientific">Sphingomonas kyeonggiensis</name>
    <dbReference type="NCBI Taxonomy" id="1268553"/>
    <lineage>
        <taxon>Bacteria</taxon>
        <taxon>Pseudomonadati</taxon>
        <taxon>Pseudomonadota</taxon>
        <taxon>Alphaproteobacteria</taxon>
        <taxon>Sphingomonadales</taxon>
        <taxon>Sphingomonadaceae</taxon>
        <taxon>Sphingomonas</taxon>
    </lineage>
</organism>
<dbReference type="RefSeq" id="WP_183997371.1">
    <property type="nucleotide sequence ID" value="NZ_JACIEH010000002.1"/>
</dbReference>
<accession>A0A7W6JS67</accession>
<dbReference type="EMBL" id="JACIEH010000002">
    <property type="protein sequence ID" value="MBB4098515.1"/>
    <property type="molecule type" value="Genomic_DNA"/>
</dbReference>
<name>A0A7W6JS67_9SPHN</name>
<gene>
    <name evidence="2" type="ORF">GGR46_002079</name>
</gene>
<evidence type="ECO:0000259" key="1">
    <source>
        <dbReference type="Pfam" id="PF07238"/>
    </source>
</evidence>
<dbReference type="GO" id="GO:0035438">
    <property type="term" value="F:cyclic-di-GMP binding"/>
    <property type="evidence" value="ECO:0007669"/>
    <property type="project" value="InterPro"/>
</dbReference>
<dbReference type="Proteomes" id="UP000557392">
    <property type="component" value="Unassembled WGS sequence"/>
</dbReference>
<dbReference type="AlphaFoldDB" id="A0A7W6JS67"/>
<keyword evidence="3" id="KW-1185">Reference proteome</keyword>
<dbReference type="InterPro" id="IPR009875">
    <property type="entry name" value="PilZ_domain"/>
</dbReference>
<protein>
    <recommendedName>
        <fullName evidence="1">PilZ domain-containing protein</fullName>
    </recommendedName>
</protein>
<evidence type="ECO:0000313" key="2">
    <source>
        <dbReference type="EMBL" id="MBB4098515.1"/>
    </source>
</evidence>
<dbReference type="Pfam" id="PF07238">
    <property type="entry name" value="PilZ"/>
    <property type="match status" value="1"/>
</dbReference>
<evidence type="ECO:0000313" key="3">
    <source>
        <dbReference type="Proteomes" id="UP000557392"/>
    </source>
</evidence>
<feature type="domain" description="PilZ" evidence="1">
    <location>
        <begin position="19"/>
        <end position="105"/>
    </location>
</feature>
<dbReference type="SUPFAM" id="SSF141371">
    <property type="entry name" value="PilZ domain-like"/>
    <property type="match status" value="1"/>
</dbReference>